<organism evidence="10 11">
    <name type="scientific">Infirmifilum lucidum</name>
    <dbReference type="NCBI Taxonomy" id="2776706"/>
    <lineage>
        <taxon>Archaea</taxon>
        <taxon>Thermoproteota</taxon>
        <taxon>Thermoprotei</taxon>
        <taxon>Thermofilales</taxon>
        <taxon>Thermofilaceae</taxon>
        <taxon>Infirmifilum</taxon>
    </lineage>
</organism>
<comment type="function">
    <text evidence="6">Catalyzes the conversion of 3'-phosphate to a 2',3'-cyclic phosphodiester at the end of RNA. The mechanism of action of the enzyme occurs in 3 steps: (A) adenylation of the enzyme by ATP; (B) transfer of adenylate to an RNA-N3'P to produce RNA-N3'PP5'A; (C) and attack of the adjacent 2'-hydroxyl on the 3'-phosphorus in the diester linkage to produce the cyclic end product. The biological role of this enzyme is unknown but it is likely to function in some aspects of cellular RNA processing.</text>
</comment>
<dbReference type="PANTHER" id="PTHR11096">
    <property type="entry name" value="RNA 3' TERMINAL PHOSPHATE CYCLASE"/>
    <property type="match status" value="1"/>
</dbReference>
<dbReference type="EMBL" id="CP062310">
    <property type="protein sequence ID" value="QOJ78404.1"/>
    <property type="molecule type" value="Genomic_DNA"/>
</dbReference>
<comment type="similarity">
    <text evidence="1 6">Belongs to the RNA 3'-terminal cyclase family. Type 1 subfamily.</text>
</comment>
<evidence type="ECO:0000256" key="7">
    <source>
        <dbReference type="NCBIfam" id="TIGR03399"/>
    </source>
</evidence>
<name>A0A7L9FHL6_9CREN</name>
<protein>
    <recommendedName>
        <fullName evidence="2 6">RNA 3'-terminal phosphate cyclase</fullName>
        <shortName evidence="6">RNA cyclase</shortName>
        <shortName evidence="6">RNA-3'-phosphate cyclase</shortName>
        <ecNumber evidence="6 7">6.5.1.4</ecNumber>
    </recommendedName>
</protein>
<keyword evidence="6" id="KW-0963">Cytoplasm</keyword>
<feature type="domain" description="RNA 3'-terminal phosphate cyclase" evidence="8">
    <location>
        <begin position="9"/>
        <end position="331"/>
    </location>
</feature>
<dbReference type="GeneID" id="59149534"/>
<dbReference type="InterPro" id="IPR017770">
    <property type="entry name" value="RNA3'_term_phos_cyc_type_1"/>
</dbReference>
<evidence type="ECO:0000256" key="1">
    <source>
        <dbReference type="ARBA" id="ARBA00009206"/>
    </source>
</evidence>
<keyword evidence="4 6" id="KW-0547">Nucleotide-binding</keyword>
<dbReference type="InterPro" id="IPR037136">
    <property type="entry name" value="RNA3'_phos_cyclase_dom_sf"/>
</dbReference>
<dbReference type="Gene3D" id="3.30.360.20">
    <property type="entry name" value="RNA 3'-terminal phosphate cyclase, insert domain"/>
    <property type="match status" value="1"/>
</dbReference>
<gene>
    <name evidence="6" type="primary">rtcA</name>
    <name evidence="10" type="ORF">IG193_06520</name>
</gene>
<dbReference type="Gene3D" id="3.65.10.20">
    <property type="entry name" value="RNA 3'-terminal phosphate cyclase domain"/>
    <property type="match status" value="1"/>
</dbReference>
<dbReference type="GO" id="GO:0006396">
    <property type="term" value="P:RNA processing"/>
    <property type="evidence" value="ECO:0007669"/>
    <property type="project" value="UniProtKB-UniRule"/>
</dbReference>
<dbReference type="SUPFAM" id="SSF52913">
    <property type="entry name" value="RNA 3'-terminal phosphate cyclase, RPTC, insert domain"/>
    <property type="match status" value="1"/>
</dbReference>
<dbReference type="GO" id="GO:0005524">
    <property type="term" value="F:ATP binding"/>
    <property type="evidence" value="ECO:0007669"/>
    <property type="project" value="UniProtKB-KW"/>
</dbReference>
<evidence type="ECO:0000256" key="3">
    <source>
        <dbReference type="ARBA" id="ARBA00022598"/>
    </source>
</evidence>
<sequence length="349" mass="37547">MIEIDGSFGEGGGQLLRYSVALAALLGEEVRVYNIRAKRGNPGLRPQHLSAVKFIAQLVKAQVDGLRVGSTEIVFRPTRKRLEGGTYTVDIGTAGSVILFLQATLPVLAAAREKLRLEVRGGTSVRWSPPYHYFERVLLPLFGKAGVKTSSRLVRHGFYPEGGGVVQVAVEPSYPLQPLRLEKSEDISSVQGVSYVGNLPCEIAVRQASSAKAVLERSGYPVGQIVHDCDTPSVGRGTGIVLWARVGEGVVGGDSLGEKGKPAEKVGAEAAEGLLKSLRLRVPVDPHAADNLVIYMSLASGESYFETSESTLHLETALELCRQILGSEYRVDKYPDGIKVRVRGVGFVP</sequence>
<feature type="binding site" evidence="6">
    <location>
        <position position="102"/>
    </location>
    <ligand>
        <name>ATP</name>
        <dbReference type="ChEBI" id="CHEBI:30616"/>
    </ligand>
</feature>
<accession>A0A7L9FHL6</accession>
<evidence type="ECO:0000259" key="9">
    <source>
        <dbReference type="Pfam" id="PF05189"/>
    </source>
</evidence>
<evidence type="ECO:0000256" key="6">
    <source>
        <dbReference type="HAMAP-Rule" id="MF_00200"/>
    </source>
</evidence>
<dbReference type="InterPro" id="IPR013791">
    <property type="entry name" value="RNA3'-term_phos_cycl_insert"/>
</dbReference>
<dbReference type="PIRSF" id="PIRSF005378">
    <property type="entry name" value="RNA3'_term_phos_cycl_euk"/>
    <property type="match status" value="1"/>
</dbReference>
<dbReference type="AlphaFoldDB" id="A0A7L9FHL6"/>
<dbReference type="HAMAP" id="MF_00200">
    <property type="entry name" value="RTC"/>
    <property type="match status" value="1"/>
</dbReference>
<dbReference type="Pfam" id="PF01137">
    <property type="entry name" value="RTC"/>
    <property type="match status" value="1"/>
</dbReference>
<dbReference type="EC" id="6.5.1.4" evidence="6 7"/>
<feature type="domain" description="RNA 3'-terminal phosphate cyclase insert" evidence="9">
    <location>
        <begin position="185"/>
        <end position="278"/>
    </location>
</feature>
<comment type="caution">
    <text evidence="6">Lacks conserved residue(s) required for the propagation of feature annotation.</text>
</comment>
<dbReference type="InterPro" id="IPR000228">
    <property type="entry name" value="RNA3'_term_phos_cyc"/>
</dbReference>
<dbReference type="Pfam" id="PF05189">
    <property type="entry name" value="RTC_insert"/>
    <property type="match status" value="1"/>
</dbReference>
<keyword evidence="3 6" id="KW-0436">Ligase</keyword>
<evidence type="ECO:0000313" key="10">
    <source>
        <dbReference type="EMBL" id="QOJ78404.1"/>
    </source>
</evidence>
<feature type="active site" description="Tele-AMP-histidine intermediate" evidence="6">
    <location>
        <position position="313"/>
    </location>
</feature>
<evidence type="ECO:0000256" key="4">
    <source>
        <dbReference type="ARBA" id="ARBA00022741"/>
    </source>
</evidence>
<reference evidence="10 11" key="1">
    <citation type="submission" date="2020-10" db="EMBL/GenBank/DDBJ databases">
        <title>Thermofilum lucidum 3507LT sp. nov. a novel member of Thermofilaceae family isolated from Chile hot spring, and proposal of description order Thermofilales.</title>
        <authorList>
            <person name="Zayulina K.S."/>
            <person name="Elcheninov A.G."/>
            <person name="Toshchakov S.V."/>
            <person name="Kublanov I.V."/>
        </authorList>
    </citation>
    <scope>NUCLEOTIDE SEQUENCE [LARGE SCALE GENOMIC DNA]</scope>
    <source>
        <strain evidence="10 11">3507LT</strain>
    </source>
</reference>
<dbReference type="PANTHER" id="PTHR11096:SF0">
    <property type="entry name" value="RNA 3'-TERMINAL PHOSPHATE CYCLASE"/>
    <property type="match status" value="1"/>
</dbReference>
<evidence type="ECO:0000259" key="8">
    <source>
        <dbReference type="Pfam" id="PF01137"/>
    </source>
</evidence>
<dbReference type="KEGG" id="thel:IG193_06520"/>
<dbReference type="SUPFAM" id="SSF55205">
    <property type="entry name" value="EPT/RTPC-like"/>
    <property type="match status" value="1"/>
</dbReference>
<comment type="catalytic activity">
    <reaction evidence="6">
        <text>a 3'-end 3'-phospho-ribonucleotide-RNA + ATP = a 3'-end 2',3'-cyclophospho-ribonucleotide-RNA + AMP + diphosphate</text>
        <dbReference type="Rhea" id="RHEA:23976"/>
        <dbReference type="Rhea" id="RHEA-COMP:10463"/>
        <dbReference type="Rhea" id="RHEA-COMP:10464"/>
        <dbReference type="ChEBI" id="CHEBI:30616"/>
        <dbReference type="ChEBI" id="CHEBI:33019"/>
        <dbReference type="ChEBI" id="CHEBI:83062"/>
        <dbReference type="ChEBI" id="CHEBI:83064"/>
        <dbReference type="ChEBI" id="CHEBI:456215"/>
        <dbReference type="EC" id="6.5.1.4"/>
    </reaction>
</comment>
<keyword evidence="11" id="KW-1185">Reference proteome</keyword>
<keyword evidence="5 6" id="KW-0067">ATP-binding</keyword>
<dbReference type="RefSeq" id="WP_192818376.1">
    <property type="nucleotide sequence ID" value="NZ_CP062310.1"/>
</dbReference>
<dbReference type="InterPro" id="IPR023797">
    <property type="entry name" value="RNA3'_phos_cyclase_dom"/>
</dbReference>
<evidence type="ECO:0000256" key="5">
    <source>
        <dbReference type="ARBA" id="ARBA00022840"/>
    </source>
</evidence>
<dbReference type="InterPro" id="IPR020719">
    <property type="entry name" value="RNA3'_term_phos_cycl-like_CS"/>
</dbReference>
<comment type="subcellular location">
    <subcellularLocation>
        <location evidence="6">Cytoplasm</location>
    </subcellularLocation>
</comment>
<dbReference type="GO" id="GO:0003963">
    <property type="term" value="F:RNA-3'-phosphate cyclase activity"/>
    <property type="evidence" value="ECO:0007669"/>
    <property type="project" value="UniProtKB-UniRule"/>
</dbReference>
<dbReference type="GO" id="GO:0005737">
    <property type="term" value="C:cytoplasm"/>
    <property type="evidence" value="ECO:0007669"/>
    <property type="project" value="UniProtKB-SubCell"/>
</dbReference>
<dbReference type="InParanoid" id="A0A7L9FHL6"/>
<dbReference type="Proteomes" id="UP000594121">
    <property type="component" value="Chromosome"/>
</dbReference>
<dbReference type="InterPro" id="IPR036553">
    <property type="entry name" value="RPTC_insert"/>
</dbReference>
<dbReference type="InterPro" id="IPR013792">
    <property type="entry name" value="RNA3'P_cycl/enolpyr_Trfase_a/b"/>
</dbReference>
<dbReference type="PROSITE" id="PS01287">
    <property type="entry name" value="RTC"/>
    <property type="match status" value="1"/>
</dbReference>
<dbReference type="FunCoup" id="A0A7L9FHL6">
    <property type="interactions" value="168"/>
</dbReference>
<proteinExistence type="inferred from homology"/>
<evidence type="ECO:0000256" key="2">
    <source>
        <dbReference type="ARBA" id="ARBA00021428"/>
    </source>
</evidence>
<dbReference type="NCBIfam" id="TIGR03399">
    <property type="entry name" value="RNA_3prim_cycl"/>
    <property type="match status" value="1"/>
</dbReference>
<evidence type="ECO:0000313" key="11">
    <source>
        <dbReference type="Proteomes" id="UP000594121"/>
    </source>
</evidence>